<evidence type="ECO:0000256" key="2">
    <source>
        <dbReference type="ARBA" id="ARBA00007400"/>
    </source>
</evidence>
<dbReference type="Proteomes" id="UP001529256">
    <property type="component" value="Unassembled WGS sequence"/>
</dbReference>
<dbReference type="Pfam" id="PF01757">
    <property type="entry name" value="Acyl_transf_3"/>
    <property type="match status" value="1"/>
</dbReference>
<comment type="subcellular location">
    <subcellularLocation>
        <location evidence="1">Cell membrane</location>
        <topology evidence="1">Multi-pass membrane protein</topology>
    </subcellularLocation>
</comment>
<accession>A0ABT7V253</accession>
<keyword evidence="6 7" id="KW-0472">Membrane</keyword>
<comment type="similarity">
    <text evidence="2">Belongs to the acyltransferase 3 family.</text>
</comment>
<organism evidence="9 10">
    <name type="scientific">Thermophilibacter provencensis</name>
    <dbReference type="NCBI Taxonomy" id="1852386"/>
    <lineage>
        <taxon>Bacteria</taxon>
        <taxon>Bacillati</taxon>
        <taxon>Actinomycetota</taxon>
        <taxon>Coriobacteriia</taxon>
        <taxon>Coriobacteriales</taxon>
        <taxon>Atopobiaceae</taxon>
        <taxon>Thermophilibacter</taxon>
    </lineage>
</organism>
<keyword evidence="9" id="KW-0808">Transferase</keyword>
<feature type="transmembrane region" description="Helical" evidence="7">
    <location>
        <begin position="291"/>
        <end position="310"/>
    </location>
</feature>
<dbReference type="GO" id="GO:0016746">
    <property type="term" value="F:acyltransferase activity"/>
    <property type="evidence" value="ECO:0007669"/>
    <property type="project" value="UniProtKB-KW"/>
</dbReference>
<keyword evidence="3" id="KW-1003">Cell membrane</keyword>
<evidence type="ECO:0000259" key="8">
    <source>
        <dbReference type="Pfam" id="PF01757"/>
    </source>
</evidence>
<dbReference type="EC" id="2.3.1.-" evidence="9"/>
<keyword evidence="9" id="KW-0012">Acyltransferase</keyword>
<proteinExistence type="inferred from homology"/>
<evidence type="ECO:0000256" key="4">
    <source>
        <dbReference type="ARBA" id="ARBA00022692"/>
    </source>
</evidence>
<feature type="domain" description="Acyltransferase 3" evidence="8">
    <location>
        <begin position="10"/>
        <end position="355"/>
    </location>
</feature>
<feature type="transmembrane region" description="Helical" evidence="7">
    <location>
        <begin position="137"/>
        <end position="157"/>
    </location>
</feature>
<keyword evidence="4 7" id="KW-0812">Transmembrane</keyword>
<comment type="caution">
    <text evidence="9">The sequence shown here is derived from an EMBL/GenBank/DDBJ whole genome shotgun (WGS) entry which is preliminary data.</text>
</comment>
<feature type="transmembrane region" description="Helical" evidence="7">
    <location>
        <begin position="12"/>
        <end position="32"/>
    </location>
</feature>
<dbReference type="InterPro" id="IPR002656">
    <property type="entry name" value="Acyl_transf_3_dom"/>
</dbReference>
<sequence>MSHRKRHTDIGVELLRVVGCLLVICAHVRPPYLLDEGALDSGRLLITCLVADGVAVFWLITGFFLFRTKSYPDLLKRSARTIALPLLAIILLTFYFWGFVIEGLSLAQSVTHGVDDYRALLTSLLSWNDPFPQLGHIWYLFVYLLLMLLFPFLKGMASYLDERPRRWRVFLVASACLLLVNDVVDNALAGFSHHAFGGATCAAIYVLWGHWLYQHRGSLRRRGLAIGAVVAFLAVNVLRMMVQRWLILEGSPSVHLLFWYTSFGLASALCLAVACLSLVPPRGEHDREPGPALRGIAFLGSCTFVVYLVHKPVIQFLDARGLTSGLISSVTGLLGTGSMLSDIALVLSEAAVVAVISLVLTLLIKLLSTCARRLVTR</sequence>
<reference evidence="9" key="1">
    <citation type="submission" date="2023-06" db="EMBL/GenBank/DDBJ databases">
        <title>Identification and characterization of horizontal gene transfer across gut microbiota members of farm animals based on homology search.</title>
        <authorList>
            <person name="Schwarzerova J."/>
            <person name="Nykrynova M."/>
            <person name="Jureckova K."/>
            <person name="Cejkova D."/>
            <person name="Rychlik I."/>
        </authorList>
    </citation>
    <scope>NUCLEOTIDE SEQUENCE</scope>
    <source>
        <strain evidence="9">153_Feed</strain>
    </source>
</reference>
<dbReference type="EMBL" id="JAUDEA010000003">
    <property type="protein sequence ID" value="MDM8270680.1"/>
    <property type="molecule type" value="Genomic_DNA"/>
</dbReference>
<feature type="transmembrane region" description="Helical" evidence="7">
    <location>
        <begin position="78"/>
        <end position="97"/>
    </location>
</feature>
<evidence type="ECO:0000256" key="1">
    <source>
        <dbReference type="ARBA" id="ARBA00004651"/>
    </source>
</evidence>
<keyword evidence="10" id="KW-1185">Reference proteome</keyword>
<protein>
    <submittedName>
        <fullName evidence="9">Acyltransferase</fullName>
        <ecNumber evidence="9">2.3.1.-</ecNumber>
    </submittedName>
</protein>
<dbReference type="PANTHER" id="PTHR40074">
    <property type="entry name" value="O-ACETYLTRANSFERASE WECH"/>
    <property type="match status" value="1"/>
</dbReference>
<keyword evidence="5 7" id="KW-1133">Transmembrane helix</keyword>
<feature type="transmembrane region" description="Helical" evidence="7">
    <location>
        <begin position="343"/>
        <end position="367"/>
    </location>
</feature>
<feature type="transmembrane region" description="Helical" evidence="7">
    <location>
        <begin position="169"/>
        <end position="189"/>
    </location>
</feature>
<reference evidence="9" key="2">
    <citation type="submission" date="2023-06" db="EMBL/GenBank/DDBJ databases">
        <authorList>
            <person name="Zeman M."/>
            <person name="Kubasova T."/>
            <person name="Jahodarova E."/>
            <person name="Nykrynova M."/>
            <person name="Rychlik I."/>
        </authorList>
    </citation>
    <scope>NUCLEOTIDE SEQUENCE</scope>
    <source>
        <strain evidence="9">153_Feed</strain>
    </source>
</reference>
<evidence type="ECO:0000256" key="5">
    <source>
        <dbReference type="ARBA" id="ARBA00022989"/>
    </source>
</evidence>
<evidence type="ECO:0000256" key="3">
    <source>
        <dbReference type="ARBA" id="ARBA00022475"/>
    </source>
</evidence>
<evidence type="ECO:0000313" key="10">
    <source>
        <dbReference type="Proteomes" id="UP001529256"/>
    </source>
</evidence>
<feature type="transmembrane region" description="Helical" evidence="7">
    <location>
        <begin position="258"/>
        <end position="279"/>
    </location>
</feature>
<gene>
    <name evidence="9" type="ORF">QUW25_03115</name>
</gene>
<name>A0ABT7V253_9ACTN</name>
<dbReference type="RefSeq" id="WP_289510781.1">
    <property type="nucleotide sequence ID" value="NZ_JAUDEA010000003.1"/>
</dbReference>
<feature type="transmembrane region" description="Helical" evidence="7">
    <location>
        <begin position="44"/>
        <end position="66"/>
    </location>
</feature>
<feature type="transmembrane region" description="Helical" evidence="7">
    <location>
        <begin position="195"/>
        <end position="213"/>
    </location>
</feature>
<evidence type="ECO:0000256" key="7">
    <source>
        <dbReference type="SAM" id="Phobius"/>
    </source>
</evidence>
<feature type="transmembrane region" description="Helical" evidence="7">
    <location>
        <begin position="225"/>
        <end position="246"/>
    </location>
</feature>
<evidence type="ECO:0000256" key="6">
    <source>
        <dbReference type="ARBA" id="ARBA00023136"/>
    </source>
</evidence>
<evidence type="ECO:0000313" key="9">
    <source>
        <dbReference type="EMBL" id="MDM8270680.1"/>
    </source>
</evidence>
<dbReference type="PANTHER" id="PTHR40074:SF2">
    <property type="entry name" value="O-ACETYLTRANSFERASE WECH"/>
    <property type="match status" value="1"/>
</dbReference>